<dbReference type="InterPro" id="IPR017871">
    <property type="entry name" value="ABC_transporter-like_CS"/>
</dbReference>
<keyword evidence="4" id="KW-0067">ATP-binding</keyword>
<evidence type="ECO:0000259" key="5">
    <source>
        <dbReference type="PROSITE" id="PS50893"/>
    </source>
</evidence>
<protein>
    <recommendedName>
        <fullName evidence="5">ABC transporter domain-containing protein</fullName>
    </recommendedName>
</protein>
<dbReference type="KEGG" id="afy:BW247_02930"/>
<evidence type="ECO:0000313" key="7">
    <source>
        <dbReference type="Proteomes" id="UP000243807"/>
    </source>
</evidence>
<accession>A0A1P8UEA1</accession>
<dbReference type="PROSITE" id="PS50893">
    <property type="entry name" value="ABC_TRANSPORTER_2"/>
    <property type="match status" value="1"/>
</dbReference>
<dbReference type="Proteomes" id="UP000243807">
    <property type="component" value="Chromosome"/>
</dbReference>
<dbReference type="InterPro" id="IPR027417">
    <property type="entry name" value="P-loop_NTPase"/>
</dbReference>
<evidence type="ECO:0000256" key="1">
    <source>
        <dbReference type="ARBA" id="ARBA00005417"/>
    </source>
</evidence>
<dbReference type="PANTHER" id="PTHR42788">
    <property type="entry name" value="TAURINE IMPORT ATP-BINDING PROTEIN-RELATED"/>
    <property type="match status" value="1"/>
</dbReference>
<evidence type="ECO:0000256" key="3">
    <source>
        <dbReference type="ARBA" id="ARBA00022741"/>
    </source>
</evidence>
<dbReference type="SMART" id="SM00382">
    <property type="entry name" value="AAA"/>
    <property type="match status" value="1"/>
</dbReference>
<evidence type="ECO:0000256" key="4">
    <source>
        <dbReference type="ARBA" id="ARBA00022840"/>
    </source>
</evidence>
<dbReference type="STRING" id="1765967.BW247_02930"/>
<evidence type="ECO:0000256" key="2">
    <source>
        <dbReference type="ARBA" id="ARBA00022448"/>
    </source>
</evidence>
<reference evidence="6 7" key="1">
    <citation type="submission" date="2017-01" db="EMBL/GenBank/DDBJ databases">
        <title>Draft sequence of Acidihalobacter ferrooxidans strain DSM 14175 (strain V8).</title>
        <authorList>
            <person name="Khaleque H.N."/>
            <person name="Ramsay J.P."/>
            <person name="Murphy R.J.T."/>
            <person name="Kaksonen A.H."/>
            <person name="Boxall N.J."/>
            <person name="Watkin E.L.J."/>
        </authorList>
    </citation>
    <scope>NUCLEOTIDE SEQUENCE [LARGE SCALE GENOMIC DNA]</scope>
    <source>
        <strain evidence="6 7">V8</strain>
    </source>
</reference>
<name>A0A1P8UEA1_9GAMM</name>
<dbReference type="SUPFAM" id="SSF52540">
    <property type="entry name" value="P-loop containing nucleoside triphosphate hydrolases"/>
    <property type="match status" value="1"/>
</dbReference>
<feature type="domain" description="ABC transporter" evidence="5">
    <location>
        <begin position="22"/>
        <end position="244"/>
    </location>
</feature>
<dbReference type="AlphaFoldDB" id="A0A1P8UEA1"/>
<dbReference type="PANTHER" id="PTHR42788:SF13">
    <property type="entry name" value="ALIPHATIC SULFONATES IMPORT ATP-BINDING PROTEIN SSUB"/>
    <property type="match status" value="1"/>
</dbReference>
<gene>
    <name evidence="6" type="ORF">BW247_02930</name>
</gene>
<keyword evidence="2" id="KW-0813">Transport</keyword>
<organism evidence="6 7">
    <name type="scientific">Acidihalobacter ferrooxydans</name>
    <dbReference type="NCBI Taxonomy" id="1765967"/>
    <lineage>
        <taxon>Bacteria</taxon>
        <taxon>Pseudomonadati</taxon>
        <taxon>Pseudomonadota</taxon>
        <taxon>Gammaproteobacteria</taxon>
        <taxon>Chromatiales</taxon>
        <taxon>Ectothiorhodospiraceae</taxon>
        <taxon>Acidihalobacter</taxon>
    </lineage>
</organism>
<dbReference type="Gene3D" id="3.40.50.300">
    <property type="entry name" value="P-loop containing nucleotide triphosphate hydrolases"/>
    <property type="match status" value="1"/>
</dbReference>
<dbReference type="Pfam" id="PF00005">
    <property type="entry name" value="ABC_tran"/>
    <property type="match status" value="1"/>
</dbReference>
<keyword evidence="3" id="KW-0547">Nucleotide-binding</keyword>
<dbReference type="GO" id="GO:0016887">
    <property type="term" value="F:ATP hydrolysis activity"/>
    <property type="evidence" value="ECO:0007669"/>
    <property type="project" value="InterPro"/>
</dbReference>
<dbReference type="InterPro" id="IPR003593">
    <property type="entry name" value="AAA+_ATPase"/>
</dbReference>
<evidence type="ECO:0000313" key="6">
    <source>
        <dbReference type="EMBL" id="APZ42175.1"/>
    </source>
</evidence>
<dbReference type="EMBL" id="CP019434">
    <property type="protein sequence ID" value="APZ42175.1"/>
    <property type="molecule type" value="Genomic_DNA"/>
</dbReference>
<proteinExistence type="inferred from homology"/>
<comment type="similarity">
    <text evidence="1">Belongs to the ABC transporter superfamily.</text>
</comment>
<sequence length="267" mass="29117">MLGDDVSQASVDAAKNPGGALIELDRIGVEFDGVSVLQDLSLTIHRKDFACVLGGSGVGKTTLLRVLAGLQKISYGYLRMKNKALRVALVAQNPTLLPWRTIVSNVASGITKEGMDKQAKLQLAREKLDIVGLADKYGMYPKELSGGMQQRVAIARALASEPDVILMDEPFSALDENLRSYLGAFLLDLWAREELTIVFNTHSVEEASVLASRALVVTRDAERTQINDLEQWPGAYQEYAVRLQQPARDTYRTAIAAVLGKANVLMG</sequence>
<keyword evidence="7" id="KW-1185">Reference proteome</keyword>
<dbReference type="PROSITE" id="PS00211">
    <property type="entry name" value="ABC_TRANSPORTER_1"/>
    <property type="match status" value="1"/>
</dbReference>
<dbReference type="GO" id="GO:0005524">
    <property type="term" value="F:ATP binding"/>
    <property type="evidence" value="ECO:0007669"/>
    <property type="project" value="UniProtKB-KW"/>
</dbReference>
<dbReference type="InterPro" id="IPR050166">
    <property type="entry name" value="ABC_transporter_ATP-bind"/>
</dbReference>
<dbReference type="InterPro" id="IPR003439">
    <property type="entry name" value="ABC_transporter-like_ATP-bd"/>
</dbReference>